<evidence type="ECO:0000313" key="5">
    <source>
        <dbReference type="Proteomes" id="UP000224854"/>
    </source>
</evidence>
<dbReference type="SUPFAM" id="SSF52096">
    <property type="entry name" value="ClpP/crotonase"/>
    <property type="match status" value="1"/>
</dbReference>
<dbReference type="InterPro" id="IPR029045">
    <property type="entry name" value="ClpP/crotonase-like_dom_sf"/>
</dbReference>
<evidence type="ECO:0008006" key="6">
    <source>
        <dbReference type="Google" id="ProtNLM"/>
    </source>
</evidence>
<dbReference type="FunFam" id="3.90.226.10:FF:000009">
    <property type="entry name" value="Carnitinyl-CoA dehydratase"/>
    <property type="match status" value="1"/>
</dbReference>
<dbReference type="PANTHER" id="PTHR11941:SF166">
    <property type="entry name" value="ENOYL-COA HYDRATASE_ISOMERASE FAMILY PROTEIN (AFU_ORTHOLOGUE AFUA_8G01210)"/>
    <property type="match status" value="1"/>
</dbReference>
<dbReference type="PANTHER" id="PTHR11941">
    <property type="entry name" value="ENOYL-COA HYDRATASE-RELATED"/>
    <property type="match status" value="1"/>
</dbReference>
<dbReference type="Proteomes" id="UP000224854">
    <property type="component" value="Unassembled WGS sequence"/>
</dbReference>
<evidence type="ECO:0000313" key="4">
    <source>
        <dbReference type="EMBL" id="PHH68791.1"/>
    </source>
</evidence>
<sequence length="254" mass="26607">MSLVTSSSPVPGVRLIALNRPDKRNAMSLPLIGDLVAALAAAEHDAAVRAIVLTGMGSFFSAGADLNDIAALDSGAARSCRYLENLCHGMAAVQKPIVAAVNGPALGGGFELALMCDLIVASKSAYFALPETKRGLIPGAGGTQRLTAAVGKYRAMRTVLLGRPISSDEALAWGLLCDLVRDQELMQQAIDVATGLAAQFPQATQMAKQAISRADGLCRDELFERNLYYASCGTAEKREGIDEFLAGRAKAAKP</sequence>
<comment type="similarity">
    <text evidence="1 3">Belongs to the enoyl-CoA hydratase/isomerase family.</text>
</comment>
<dbReference type="InterPro" id="IPR001753">
    <property type="entry name" value="Enoyl-CoA_hydra/iso"/>
</dbReference>
<organism evidence="4 5">
    <name type="scientific">Ophiocordyceps australis</name>
    <dbReference type="NCBI Taxonomy" id="1399860"/>
    <lineage>
        <taxon>Eukaryota</taxon>
        <taxon>Fungi</taxon>
        <taxon>Dikarya</taxon>
        <taxon>Ascomycota</taxon>
        <taxon>Pezizomycotina</taxon>
        <taxon>Sordariomycetes</taxon>
        <taxon>Hypocreomycetidae</taxon>
        <taxon>Hypocreales</taxon>
        <taxon>Ophiocordycipitaceae</taxon>
        <taxon>Ophiocordyceps</taxon>
    </lineage>
</organism>
<accession>A0A2C5YPF5</accession>
<reference evidence="4 5" key="1">
    <citation type="submission" date="2017-06" db="EMBL/GenBank/DDBJ databases">
        <title>Ant-infecting Ophiocordyceps genomes reveal a high diversity of potential behavioral manipulation genes and a possible major role for enterotoxins.</title>
        <authorList>
            <person name="De Bekker C."/>
            <person name="Evans H.C."/>
            <person name="Brachmann A."/>
            <person name="Hughes D.P."/>
        </authorList>
    </citation>
    <scope>NUCLEOTIDE SEQUENCE [LARGE SCALE GENOMIC DNA]</scope>
    <source>
        <strain evidence="4 5">1348a</strain>
    </source>
</reference>
<comment type="caution">
    <text evidence="4">The sequence shown here is derived from an EMBL/GenBank/DDBJ whole genome shotgun (WGS) entry which is preliminary data.</text>
</comment>
<dbReference type="OrthoDB" id="2018133at2759"/>
<dbReference type="GO" id="GO:0016829">
    <property type="term" value="F:lyase activity"/>
    <property type="evidence" value="ECO:0007669"/>
    <property type="project" value="UniProtKB-KW"/>
</dbReference>
<name>A0A2C5YPF5_9HYPO</name>
<dbReference type="GO" id="GO:0005739">
    <property type="term" value="C:mitochondrion"/>
    <property type="evidence" value="ECO:0007669"/>
    <property type="project" value="TreeGrafter"/>
</dbReference>
<dbReference type="PROSITE" id="PS00166">
    <property type="entry name" value="ENOYL_COA_HYDRATASE"/>
    <property type="match status" value="1"/>
</dbReference>
<protein>
    <recommendedName>
        <fullName evidence="6">Enoyl-CoA hydratase</fullName>
    </recommendedName>
</protein>
<dbReference type="EMBL" id="NJEU01001057">
    <property type="protein sequence ID" value="PHH68791.1"/>
    <property type="molecule type" value="Genomic_DNA"/>
</dbReference>
<dbReference type="GO" id="GO:0006635">
    <property type="term" value="P:fatty acid beta-oxidation"/>
    <property type="evidence" value="ECO:0007669"/>
    <property type="project" value="TreeGrafter"/>
</dbReference>
<dbReference type="InterPro" id="IPR018376">
    <property type="entry name" value="Enoyl-CoA_hyd/isom_CS"/>
</dbReference>
<proteinExistence type="inferred from homology"/>
<keyword evidence="5" id="KW-1185">Reference proteome</keyword>
<evidence type="ECO:0000256" key="2">
    <source>
        <dbReference type="ARBA" id="ARBA00023239"/>
    </source>
</evidence>
<gene>
    <name evidence="4" type="ORF">CDD82_270</name>
</gene>
<dbReference type="Pfam" id="PF00378">
    <property type="entry name" value="ECH_1"/>
    <property type="match status" value="1"/>
</dbReference>
<dbReference type="CDD" id="cd06558">
    <property type="entry name" value="crotonase-like"/>
    <property type="match status" value="1"/>
</dbReference>
<evidence type="ECO:0000256" key="1">
    <source>
        <dbReference type="ARBA" id="ARBA00005254"/>
    </source>
</evidence>
<evidence type="ECO:0000256" key="3">
    <source>
        <dbReference type="RuleBase" id="RU003707"/>
    </source>
</evidence>
<dbReference type="Gene3D" id="3.90.226.10">
    <property type="entry name" value="2-enoyl-CoA Hydratase, Chain A, domain 1"/>
    <property type="match status" value="1"/>
</dbReference>
<dbReference type="AlphaFoldDB" id="A0A2C5YPF5"/>
<keyword evidence="2" id="KW-0456">Lyase</keyword>